<feature type="repeat" description="WD" evidence="3">
    <location>
        <begin position="10"/>
        <end position="48"/>
    </location>
</feature>
<evidence type="ECO:0000313" key="5">
    <source>
        <dbReference type="Proteomes" id="UP000077266"/>
    </source>
</evidence>
<dbReference type="Gene3D" id="2.130.10.10">
    <property type="entry name" value="YVTN repeat-like/Quinoprotein amine dehydrogenase"/>
    <property type="match status" value="1"/>
</dbReference>
<feature type="repeat" description="WD" evidence="3">
    <location>
        <begin position="144"/>
        <end position="176"/>
    </location>
</feature>
<dbReference type="PROSITE" id="PS50082">
    <property type="entry name" value="WD_REPEATS_2"/>
    <property type="match status" value="3"/>
</dbReference>
<dbReference type="PRINTS" id="PR00320">
    <property type="entry name" value="GPROTEINBRPT"/>
</dbReference>
<keyword evidence="1 3" id="KW-0853">WD repeat</keyword>
<evidence type="ECO:0000256" key="2">
    <source>
        <dbReference type="ARBA" id="ARBA00022737"/>
    </source>
</evidence>
<gene>
    <name evidence="4" type="ORF">EXIGLDRAFT_610622</name>
</gene>
<keyword evidence="5" id="KW-1185">Reference proteome</keyword>
<proteinExistence type="predicted"/>
<dbReference type="PROSITE" id="PS50294">
    <property type="entry name" value="WD_REPEATS_REGION"/>
    <property type="match status" value="3"/>
</dbReference>
<dbReference type="AlphaFoldDB" id="A0A165JWT5"/>
<name>A0A165JWT5_EXIGL</name>
<dbReference type="EMBL" id="KV425957">
    <property type="protein sequence ID" value="KZV95446.1"/>
    <property type="molecule type" value="Genomic_DNA"/>
</dbReference>
<dbReference type="STRING" id="1314781.A0A165JWT5"/>
<dbReference type="PANTHER" id="PTHR19848">
    <property type="entry name" value="WD40 REPEAT PROTEIN"/>
    <property type="match status" value="1"/>
</dbReference>
<dbReference type="Pfam" id="PF00400">
    <property type="entry name" value="WD40"/>
    <property type="match status" value="4"/>
</dbReference>
<dbReference type="Proteomes" id="UP000077266">
    <property type="component" value="Unassembled WGS sequence"/>
</dbReference>
<dbReference type="SMART" id="SM00320">
    <property type="entry name" value="WD40"/>
    <property type="match status" value="4"/>
</dbReference>
<evidence type="ECO:0000313" key="4">
    <source>
        <dbReference type="EMBL" id="KZV95446.1"/>
    </source>
</evidence>
<dbReference type="InterPro" id="IPR036322">
    <property type="entry name" value="WD40_repeat_dom_sf"/>
</dbReference>
<dbReference type="InParanoid" id="A0A165JWT5"/>
<protein>
    <submittedName>
        <fullName evidence="4">WD40 repeat-like protein</fullName>
    </submittedName>
</protein>
<keyword evidence="2" id="KW-0677">Repeat</keyword>
<sequence>MKAVHGPLIHKSAVTTVSFSPDENFVASGSDDGVVRIWQISSRTAKLVGDPLRDHVGAVNAVLYSLDGNRIYSASNDGTLRVWDAQGGQVIMCIGVSDGPVLAIALSPDGKRIATASEGRPVGNDGAVQLWDASTGENIYAGAYGGHQSAARAVAFFPDGERLVSGGDDGTIRVWDCTDSWMQYK</sequence>
<dbReference type="OrthoDB" id="538223at2759"/>
<accession>A0A165JWT5</accession>
<feature type="repeat" description="WD" evidence="3">
    <location>
        <begin position="52"/>
        <end position="93"/>
    </location>
</feature>
<reference evidence="4 5" key="1">
    <citation type="journal article" date="2016" name="Mol. Biol. Evol.">
        <title>Comparative Genomics of Early-Diverging Mushroom-Forming Fungi Provides Insights into the Origins of Lignocellulose Decay Capabilities.</title>
        <authorList>
            <person name="Nagy L.G."/>
            <person name="Riley R."/>
            <person name="Tritt A."/>
            <person name="Adam C."/>
            <person name="Daum C."/>
            <person name="Floudas D."/>
            <person name="Sun H."/>
            <person name="Yadav J.S."/>
            <person name="Pangilinan J."/>
            <person name="Larsson K.H."/>
            <person name="Matsuura K."/>
            <person name="Barry K."/>
            <person name="Labutti K."/>
            <person name="Kuo R."/>
            <person name="Ohm R.A."/>
            <person name="Bhattacharya S.S."/>
            <person name="Shirouzu T."/>
            <person name="Yoshinaga Y."/>
            <person name="Martin F.M."/>
            <person name="Grigoriev I.V."/>
            <person name="Hibbett D.S."/>
        </authorList>
    </citation>
    <scope>NUCLEOTIDE SEQUENCE [LARGE SCALE GENOMIC DNA]</scope>
    <source>
        <strain evidence="4 5">HHB12029</strain>
    </source>
</reference>
<dbReference type="InterPro" id="IPR001680">
    <property type="entry name" value="WD40_rpt"/>
</dbReference>
<dbReference type="InterPro" id="IPR019775">
    <property type="entry name" value="WD40_repeat_CS"/>
</dbReference>
<dbReference type="InterPro" id="IPR015943">
    <property type="entry name" value="WD40/YVTN_repeat-like_dom_sf"/>
</dbReference>
<dbReference type="SUPFAM" id="SSF50978">
    <property type="entry name" value="WD40 repeat-like"/>
    <property type="match status" value="1"/>
</dbReference>
<evidence type="ECO:0000256" key="3">
    <source>
        <dbReference type="PROSITE-ProRule" id="PRU00221"/>
    </source>
</evidence>
<organism evidence="4 5">
    <name type="scientific">Exidia glandulosa HHB12029</name>
    <dbReference type="NCBI Taxonomy" id="1314781"/>
    <lineage>
        <taxon>Eukaryota</taxon>
        <taxon>Fungi</taxon>
        <taxon>Dikarya</taxon>
        <taxon>Basidiomycota</taxon>
        <taxon>Agaricomycotina</taxon>
        <taxon>Agaricomycetes</taxon>
        <taxon>Auriculariales</taxon>
        <taxon>Exidiaceae</taxon>
        <taxon>Exidia</taxon>
    </lineage>
</organism>
<dbReference type="PANTHER" id="PTHR19848:SF8">
    <property type="entry name" value="F-BOX AND WD REPEAT DOMAIN CONTAINING 7"/>
    <property type="match status" value="1"/>
</dbReference>
<dbReference type="PROSITE" id="PS00678">
    <property type="entry name" value="WD_REPEATS_1"/>
    <property type="match status" value="1"/>
</dbReference>
<dbReference type="InterPro" id="IPR020472">
    <property type="entry name" value="WD40_PAC1"/>
</dbReference>
<evidence type="ECO:0000256" key="1">
    <source>
        <dbReference type="ARBA" id="ARBA00022574"/>
    </source>
</evidence>